<feature type="region of interest" description="Disordered" evidence="1">
    <location>
        <begin position="139"/>
        <end position="164"/>
    </location>
</feature>
<reference evidence="2" key="1">
    <citation type="journal article" date="2023" name="Science">
        <title>Elucidation of the pathway for biosynthesis of saponin adjuvants from the soapbark tree.</title>
        <authorList>
            <person name="Reed J."/>
            <person name="Orme A."/>
            <person name="El-Demerdash A."/>
            <person name="Owen C."/>
            <person name="Martin L.B.B."/>
            <person name="Misra R.C."/>
            <person name="Kikuchi S."/>
            <person name="Rejzek M."/>
            <person name="Martin A.C."/>
            <person name="Harkess A."/>
            <person name="Leebens-Mack J."/>
            <person name="Louveau T."/>
            <person name="Stephenson M.J."/>
            <person name="Osbourn A."/>
        </authorList>
    </citation>
    <scope>NUCLEOTIDE SEQUENCE</scope>
    <source>
        <strain evidence="2">S10</strain>
    </source>
</reference>
<gene>
    <name evidence="2" type="ORF">O6P43_023649</name>
</gene>
<dbReference type="KEGG" id="qsa:O6P43_023649"/>
<organism evidence="2 3">
    <name type="scientific">Quillaja saponaria</name>
    <name type="common">Soap bark tree</name>
    <dbReference type="NCBI Taxonomy" id="32244"/>
    <lineage>
        <taxon>Eukaryota</taxon>
        <taxon>Viridiplantae</taxon>
        <taxon>Streptophyta</taxon>
        <taxon>Embryophyta</taxon>
        <taxon>Tracheophyta</taxon>
        <taxon>Spermatophyta</taxon>
        <taxon>Magnoliopsida</taxon>
        <taxon>eudicotyledons</taxon>
        <taxon>Gunneridae</taxon>
        <taxon>Pentapetalae</taxon>
        <taxon>rosids</taxon>
        <taxon>fabids</taxon>
        <taxon>Fabales</taxon>
        <taxon>Quillajaceae</taxon>
        <taxon>Quillaja</taxon>
    </lineage>
</organism>
<evidence type="ECO:0000313" key="3">
    <source>
        <dbReference type="Proteomes" id="UP001163823"/>
    </source>
</evidence>
<dbReference type="Proteomes" id="UP001163823">
    <property type="component" value="Chromosome 9"/>
</dbReference>
<sequence>MENGHSKLDSLLNGDAVFVNKILSRKSSVGHQSSRSFYSWGNDGVPFNWELLPGQPIVPPNNEIILPPLSPPPPVSQKSQLQILPRPKPPAVSSVGFMYWLRKIFKRNKINTNKFQRESPSYKSSSSSNSDGDLSLSTYGSSYKSTSSSSSSIASSSNFSADARSPKRYNYCRLFFT</sequence>
<comment type="caution">
    <text evidence="2">The sequence shown here is derived from an EMBL/GenBank/DDBJ whole genome shotgun (WGS) entry which is preliminary data.</text>
</comment>
<proteinExistence type="predicted"/>
<evidence type="ECO:0000256" key="1">
    <source>
        <dbReference type="SAM" id="MobiDB-lite"/>
    </source>
</evidence>
<dbReference type="AlphaFoldDB" id="A0AAD7PJN0"/>
<protein>
    <submittedName>
        <fullName evidence="2">Uncharacterized protein</fullName>
    </submittedName>
</protein>
<dbReference type="PANTHER" id="PTHR33257:SF6">
    <property type="entry name" value="OXYSTEROL-BINDING 4B-LIKE PROTEIN"/>
    <property type="match status" value="1"/>
</dbReference>
<evidence type="ECO:0000313" key="2">
    <source>
        <dbReference type="EMBL" id="KAJ7957329.1"/>
    </source>
</evidence>
<dbReference type="PANTHER" id="PTHR33257">
    <property type="entry name" value="OS05G0165500 PROTEIN"/>
    <property type="match status" value="1"/>
</dbReference>
<feature type="compositionally biased region" description="Low complexity" evidence="1">
    <location>
        <begin position="139"/>
        <end position="160"/>
    </location>
</feature>
<name>A0AAD7PJN0_QUISA</name>
<dbReference type="EMBL" id="JARAOO010000009">
    <property type="protein sequence ID" value="KAJ7957329.1"/>
    <property type="molecule type" value="Genomic_DNA"/>
</dbReference>
<accession>A0AAD7PJN0</accession>
<keyword evidence="3" id="KW-1185">Reference proteome</keyword>